<comment type="subcellular location">
    <subcellularLocation>
        <location evidence="5">Secreted</location>
    </subcellularLocation>
    <subcellularLocation>
        <location evidence="5">Bacterial flagellum</location>
    </subcellularLocation>
</comment>
<keyword evidence="4 5" id="KW-0975">Bacterial flagellum</keyword>
<feature type="domain" description="Flagellar hook-associated protein 2 N-terminal" evidence="6">
    <location>
        <begin position="8"/>
        <end position="104"/>
    </location>
</feature>
<keyword evidence="5" id="KW-0964">Secreted</keyword>
<dbReference type="InterPro" id="IPR010809">
    <property type="entry name" value="FliD_C"/>
</dbReference>
<organism evidence="8 9">
    <name type="scientific">Lederbergia graminis</name>
    <dbReference type="NCBI Taxonomy" id="735518"/>
    <lineage>
        <taxon>Bacteria</taxon>
        <taxon>Bacillati</taxon>
        <taxon>Bacillota</taxon>
        <taxon>Bacilli</taxon>
        <taxon>Bacillales</taxon>
        <taxon>Bacillaceae</taxon>
        <taxon>Lederbergia</taxon>
    </lineage>
</organism>
<gene>
    <name evidence="8" type="primary">fliD</name>
    <name evidence="8" type="ORF">ACFPM4_20285</name>
</gene>
<keyword evidence="9" id="KW-1185">Reference proteome</keyword>
<evidence type="ECO:0000259" key="6">
    <source>
        <dbReference type="Pfam" id="PF02465"/>
    </source>
</evidence>
<proteinExistence type="inferred from homology"/>
<dbReference type="Pfam" id="PF07195">
    <property type="entry name" value="FliD_C"/>
    <property type="match status" value="1"/>
</dbReference>
<evidence type="ECO:0000259" key="7">
    <source>
        <dbReference type="Pfam" id="PF07195"/>
    </source>
</evidence>
<evidence type="ECO:0000256" key="5">
    <source>
        <dbReference type="RuleBase" id="RU362066"/>
    </source>
</evidence>
<dbReference type="RefSeq" id="WP_382355960.1">
    <property type="nucleotide sequence ID" value="NZ_JBHSMC010000046.1"/>
</dbReference>
<name>A0ABW0LMF0_9BACI</name>
<dbReference type="EMBL" id="JBHSMC010000046">
    <property type="protein sequence ID" value="MFC5467069.1"/>
    <property type="molecule type" value="Genomic_DNA"/>
</dbReference>
<dbReference type="Pfam" id="PF02465">
    <property type="entry name" value="FliD_N"/>
    <property type="match status" value="1"/>
</dbReference>
<comment type="function">
    <text evidence="5">Required for morphogenesis and for the elongation of the flagellar filament by facilitating polymerization of the flagellin monomers at the tip of growing filament. Forms a capping structure, which prevents flagellin subunits (transported through the central channel of the flagellum) from leaking out without polymerization at the distal end.</text>
</comment>
<keyword evidence="8" id="KW-0969">Cilium</keyword>
<evidence type="ECO:0000256" key="4">
    <source>
        <dbReference type="ARBA" id="ARBA00023143"/>
    </source>
</evidence>
<reference evidence="9" key="1">
    <citation type="journal article" date="2019" name="Int. J. Syst. Evol. Microbiol.">
        <title>The Global Catalogue of Microorganisms (GCM) 10K type strain sequencing project: providing services to taxonomists for standard genome sequencing and annotation.</title>
        <authorList>
            <consortium name="The Broad Institute Genomics Platform"/>
            <consortium name="The Broad Institute Genome Sequencing Center for Infectious Disease"/>
            <person name="Wu L."/>
            <person name="Ma J."/>
        </authorList>
    </citation>
    <scope>NUCLEOTIDE SEQUENCE [LARGE SCALE GENOMIC DNA]</scope>
    <source>
        <strain evidence="9">CGMCC 1.12237</strain>
    </source>
</reference>
<keyword evidence="8" id="KW-0966">Cell projection</keyword>
<dbReference type="PANTHER" id="PTHR30288">
    <property type="entry name" value="FLAGELLAR CAP/ASSEMBLY PROTEIN FLID"/>
    <property type="match status" value="1"/>
</dbReference>
<keyword evidence="8" id="KW-0282">Flagellum</keyword>
<protein>
    <recommendedName>
        <fullName evidence="5">Flagellar hook-associated protein 2</fullName>
        <shortName evidence="5">HAP2</shortName>
    </recommendedName>
    <alternativeName>
        <fullName evidence="5">Flagellar cap protein</fullName>
    </alternativeName>
</protein>
<feature type="domain" description="Flagellar hook-associated protein 2 C-terminal" evidence="7">
    <location>
        <begin position="395"/>
        <end position="656"/>
    </location>
</feature>
<keyword evidence="3" id="KW-0175">Coiled coil</keyword>
<dbReference type="PANTHER" id="PTHR30288:SF0">
    <property type="entry name" value="FLAGELLAR HOOK-ASSOCIATED PROTEIN 2"/>
    <property type="match status" value="1"/>
</dbReference>
<evidence type="ECO:0000256" key="2">
    <source>
        <dbReference type="ARBA" id="ARBA00011255"/>
    </source>
</evidence>
<comment type="similarity">
    <text evidence="1 5">Belongs to the FliD family.</text>
</comment>
<evidence type="ECO:0000313" key="9">
    <source>
        <dbReference type="Proteomes" id="UP001596147"/>
    </source>
</evidence>
<dbReference type="InterPro" id="IPR040026">
    <property type="entry name" value="FliD"/>
</dbReference>
<dbReference type="Proteomes" id="UP001596147">
    <property type="component" value="Unassembled WGS sequence"/>
</dbReference>
<accession>A0ABW0LMF0</accession>
<evidence type="ECO:0000256" key="1">
    <source>
        <dbReference type="ARBA" id="ARBA00009764"/>
    </source>
</evidence>
<evidence type="ECO:0000313" key="8">
    <source>
        <dbReference type="EMBL" id="MFC5467069.1"/>
    </source>
</evidence>
<evidence type="ECO:0000256" key="3">
    <source>
        <dbReference type="ARBA" id="ARBA00023054"/>
    </source>
</evidence>
<sequence>MRIAGLASGMDIDSIVKDLMRAERMPLDKLKQKKQILEWQRDDYRAINTKLLSFRDKLAQLKLTSNYRARTTSSSNDAYVSATATSGASQASYSISEVTQLASAATRVNAGEISGDSSAKIDPTKSLHSQDSAFATGITWSKGVVESKTQNIKENTNAIDLGVKKDNIQETVVKVNGKLIPPAEYEIGQDGKITFVSELKKDDKVKIDYVLKEKTVEFTYSGEEEPPKQWSIGVTNINVTSILIGENDVTDQLVKVEGSESKYKIDNVGVIDLATGIITFDELEEGETPPSDIKLTYTQNYSNIELNTHTSKGEVNEKIFFTSSDSLNSVIRKVNDSDAGVTMFYDSFSDQVTLTRKETGDYNQNSAVNGGNEINVSGDFMTKVLKFEGSTETGGKNAMFTINGLTTERTSNTFDMNGVTFTLKQKFAKDSIEPATISIANDTNQVFENIKEFVNQYNELIAEISGKLNEERHRSYKPLTDDEREELSDKQQEKWEEMAKSGLLKGDPLLSGVLTNMRLDMSSVVETNGLFSQLASIGISTTSNYLDGGKLQINEAKLKEAIEQDPDSVESLFRSDGSTSDLGIIHKLYNTVDASLNRLREKAGRATSTNQQFSIGRELLNVDKSIDRFEDKMKITEDRYWRQFTAMEKAIQRANQQSMFLMNQFGGM</sequence>
<dbReference type="InterPro" id="IPR003481">
    <property type="entry name" value="FliD_N"/>
</dbReference>
<comment type="subunit">
    <text evidence="2 5">Homopentamer.</text>
</comment>
<comment type="caution">
    <text evidence="8">The sequence shown here is derived from an EMBL/GenBank/DDBJ whole genome shotgun (WGS) entry which is preliminary data.</text>
</comment>